<keyword evidence="8" id="KW-1185">Reference proteome</keyword>
<gene>
    <name evidence="7" type="ORF">AMORRO_LOCUS16438</name>
</gene>
<evidence type="ECO:0000256" key="2">
    <source>
        <dbReference type="ARBA" id="ARBA00022771"/>
    </source>
</evidence>
<reference evidence="7" key="1">
    <citation type="submission" date="2021-06" db="EMBL/GenBank/DDBJ databases">
        <authorList>
            <person name="Kallberg Y."/>
            <person name="Tangrot J."/>
            <person name="Rosling A."/>
        </authorList>
    </citation>
    <scope>NUCLEOTIDE SEQUENCE</scope>
    <source>
        <strain evidence="7">CL551</strain>
    </source>
</reference>
<protein>
    <submittedName>
        <fullName evidence="7">2012_t:CDS:1</fullName>
    </submittedName>
</protein>
<feature type="region of interest" description="Disordered" evidence="5">
    <location>
        <begin position="29"/>
        <end position="48"/>
    </location>
</feature>
<evidence type="ECO:0000313" key="8">
    <source>
        <dbReference type="Proteomes" id="UP000789342"/>
    </source>
</evidence>
<evidence type="ECO:0000256" key="5">
    <source>
        <dbReference type="SAM" id="MobiDB-lite"/>
    </source>
</evidence>
<accession>A0A9N9J8X3</accession>
<keyword evidence="1" id="KW-0479">Metal-binding</keyword>
<evidence type="ECO:0000256" key="4">
    <source>
        <dbReference type="PROSITE-ProRule" id="PRU00027"/>
    </source>
</evidence>
<feature type="region of interest" description="Disordered" evidence="5">
    <location>
        <begin position="1"/>
        <end position="22"/>
    </location>
</feature>
<dbReference type="Proteomes" id="UP000789342">
    <property type="component" value="Unassembled WGS sequence"/>
</dbReference>
<keyword evidence="2 4" id="KW-0863">Zinc-finger</keyword>
<evidence type="ECO:0000259" key="6">
    <source>
        <dbReference type="PROSITE" id="PS50808"/>
    </source>
</evidence>
<dbReference type="EMBL" id="CAJVPV010045084">
    <property type="protein sequence ID" value="CAG8768532.1"/>
    <property type="molecule type" value="Genomic_DNA"/>
</dbReference>
<dbReference type="PROSITE" id="PS50808">
    <property type="entry name" value="ZF_BED"/>
    <property type="match status" value="1"/>
</dbReference>
<feature type="non-terminal residue" evidence="7">
    <location>
        <position position="100"/>
    </location>
</feature>
<feature type="domain" description="BED-type" evidence="6">
    <location>
        <begin position="48"/>
        <end position="100"/>
    </location>
</feature>
<dbReference type="AlphaFoldDB" id="A0A9N9J8X3"/>
<name>A0A9N9J8X3_9GLOM</name>
<dbReference type="OrthoDB" id="2303868at2759"/>
<comment type="caution">
    <text evidence="7">The sequence shown here is derived from an EMBL/GenBank/DDBJ whole genome shotgun (WGS) entry which is preliminary data.</text>
</comment>
<keyword evidence="3" id="KW-0862">Zinc</keyword>
<evidence type="ECO:0000313" key="7">
    <source>
        <dbReference type="EMBL" id="CAG8768532.1"/>
    </source>
</evidence>
<proteinExistence type="predicted"/>
<sequence>MSDNFSFSETESNSSISLTFDSTSNSHNIVENISTKKQKPKEHNLGGRPRTEVWNYFKIGSQNGTGHNVASCHYCSKHWQRGLPSQMEIHLASECSKCSE</sequence>
<feature type="compositionally biased region" description="Low complexity" evidence="5">
    <location>
        <begin position="1"/>
        <end position="17"/>
    </location>
</feature>
<evidence type="ECO:0000256" key="3">
    <source>
        <dbReference type="ARBA" id="ARBA00022833"/>
    </source>
</evidence>
<organism evidence="7 8">
    <name type="scientific">Acaulospora morrowiae</name>
    <dbReference type="NCBI Taxonomy" id="94023"/>
    <lineage>
        <taxon>Eukaryota</taxon>
        <taxon>Fungi</taxon>
        <taxon>Fungi incertae sedis</taxon>
        <taxon>Mucoromycota</taxon>
        <taxon>Glomeromycotina</taxon>
        <taxon>Glomeromycetes</taxon>
        <taxon>Diversisporales</taxon>
        <taxon>Acaulosporaceae</taxon>
        <taxon>Acaulospora</taxon>
    </lineage>
</organism>
<dbReference type="InterPro" id="IPR003656">
    <property type="entry name" value="Znf_BED"/>
</dbReference>
<dbReference type="GO" id="GO:0008270">
    <property type="term" value="F:zinc ion binding"/>
    <property type="evidence" value="ECO:0007669"/>
    <property type="project" value="UniProtKB-KW"/>
</dbReference>
<evidence type="ECO:0000256" key="1">
    <source>
        <dbReference type="ARBA" id="ARBA00022723"/>
    </source>
</evidence>
<dbReference type="GO" id="GO:0003677">
    <property type="term" value="F:DNA binding"/>
    <property type="evidence" value="ECO:0007669"/>
    <property type="project" value="InterPro"/>
</dbReference>